<dbReference type="Proteomes" id="UP000069705">
    <property type="component" value="Unassembled WGS sequence"/>
</dbReference>
<evidence type="ECO:0000313" key="6">
    <source>
        <dbReference type="Proteomes" id="UP000069705"/>
    </source>
</evidence>
<sequence length="341" mass="37461">MTLLDTFLTILDMHLIRGSCLTGFDALTAAHGGDAHALLASAGVDPADAGRRERYVPLRNAIAAVESAATVLGVDDFGRRLAARQNIDILGPVGVAARTATTVAEAFSILDTHMGTYSAGIRARITPDPDETLCRFEYDFLLQPLPPQAQAIELSLGVTLRVLHLFLGTAYRPVAVHVPHPALGTTADYRGYFGCQPRFNQPIAGFSLRSSDLRRSLRHDPLAHQLAMSYLTSAGARERGITETVRSMVRQLLPTGELSAELVARQFGIHPKTLQRRLLAEETTFAEVVESTRRELAHRLLIGTDLPVAKVSRQLGYAEHSVFTRACRRWFGMPPTQYRNR</sequence>
<protein>
    <submittedName>
        <fullName evidence="5">Transcriptional regulatory protein</fullName>
    </submittedName>
</protein>
<name>A0A100WSE2_MYCFO</name>
<dbReference type="InterPro" id="IPR009057">
    <property type="entry name" value="Homeodomain-like_sf"/>
</dbReference>
<dbReference type="GO" id="GO:0000976">
    <property type="term" value="F:transcription cis-regulatory region binding"/>
    <property type="evidence" value="ECO:0007669"/>
    <property type="project" value="TreeGrafter"/>
</dbReference>
<dbReference type="Pfam" id="PF12625">
    <property type="entry name" value="Arabinose_bd"/>
    <property type="match status" value="1"/>
</dbReference>
<dbReference type="PANTHER" id="PTHR47894:SF4">
    <property type="entry name" value="HTH-TYPE TRANSCRIPTIONAL REGULATOR GADX"/>
    <property type="match status" value="1"/>
</dbReference>
<keyword evidence="1" id="KW-0805">Transcription regulation</keyword>
<comment type="caution">
    <text evidence="5">The sequence shown here is derived from an EMBL/GenBank/DDBJ whole genome shotgun (WGS) entry which is preliminary data.</text>
</comment>
<dbReference type="InterPro" id="IPR032687">
    <property type="entry name" value="AraC-type_N"/>
</dbReference>
<evidence type="ECO:0000313" key="5">
    <source>
        <dbReference type="EMBL" id="GAT03390.1"/>
    </source>
</evidence>
<feature type="domain" description="HTH araC/xylS-type" evidence="4">
    <location>
        <begin position="243"/>
        <end position="341"/>
    </location>
</feature>
<dbReference type="EMBL" id="BCSZ01000032">
    <property type="protein sequence ID" value="GAT03390.1"/>
    <property type="molecule type" value="Genomic_DNA"/>
</dbReference>
<reference evidence="5 6" key="1">
    <citation type="journal article" date="2016" name="Genome Announc.">
        <title>Draft Genome Sequences of Five Rapidly Growing Mycobacterium Species, M. thermoresistibile, M. fortuitum subsp. acetamidolyticum, M. canariasense, M. brisbanense, and M. novocastrense.</title>
        <authorList>
            <person name="Katahira K."/>
            <person name="Ogura Y."/>
            <person name="Gotoh Y."/>
            <person name="Hayashi T."/>
        </authorList>
    </citation>
    <scope>NUCLEOTIDE SEQUENCE [LARGE SCALE GENOMIC DNA]</scope>
    <source>
        <strain evidence="5 6">JCM6368</strain>
    </source>
</reference>
<reference evidence="6" key="2">
    <citation type="submission" date="2016-02" db="EMBL/GenBank/DDBJ databases">
        <title>Draft genome sequence of five rapidly growing Mycobacterium species.</title>
        <authorList>
            <person name="Katahira K."/>
            <person name="Gotou Y."/>
            <person name="Iida K."/>
            <person name="Ogura Y."/>
            <person name="Hayashi T."/>
        </authorList>
    </citation>
    <scope>NUCLEOTIDE SEQUENCE [LARGE SCALE GENOMIC DNA]</scope>
    <source>
        <strain evidence="6">JCM6368</strain>
    </source>
</reference>
<evidence type="ECO:0000256" key="2">
    <source>
        <dbReference type="ARBA" id="ARBA00023125"/>
    </source>
</evidence>
<dbReference type="GO" id="GO:0005829">
    <property type="term" value="C:cytosol"/>
    <property type="evidence" value="ECO:0007669"/>
    <property type="project" value="TreeGrafter"/>
</dbReference>
<dbReference type="Gene3D" id="1.10.10.60">
    <property type="entry name" value="Homeodomain-like"/>
    <property type="match status" value="1"/>
</dbReference>
<accession>A0A100WSE2</accession>
<dbReference type="PANTHER" id="PTHR47894">
    <property type="entry name" value="HTH-TYPE TRANSCRIPTIONAL REGULATOR GADX"/>
    <property type="match status" value="1"/>
</dbReference>
<dbReference type="GO" id="GO:0003700">
    <property type="term" value="F:DNA-binding transcription factor activity"/>
    <property type="evidence" value="ECO:0007669"/>
    <property type="project" value="InterPro"/>
</dbReference>
<dbReference type="SMART" id="SM00342">
    <property type="entry name" value="HTH_ARAC"/>
    <property type="match status" value="1"/>
</dbReference>
<proteinExistence type="predicted"/>
<gene>
    <name evidence="5" type="ORF">RMCFA_3502</name>
</gene>
<evidence type="ECO:0000256" key="3">
    <source>
        <dbReference type="ARBA" id="ARBA00023163"/>
    </source>
</evidence>
<evidence type="ECO:0000256" key="1">
    <source>
        <dbReference type="ARBA" id="ARBA00023015"/>
    </source>
</evidence>
<dbReference type="InterPro" id="IPR018060">
    <property type="entry name" value="HTH_AraC"/>
</dbReference>
<evidence type="ECO:0000259" key="4">
    <source>
        <dbReference type="PROSITE" id="PS01124"/>
    </source>
</evidence>
<dbReference type="Pfam" id="PF12833">
    <property type="entry name" value="HTH_18"/>
    <property type="match status" value="1"/>
</dbReference>
<organism evidence="5 6">
    <name type="scientific">Mycolicibacterium fortuitum subsp. acetamidolyticum</name>
    <dbReference type="NCBI Taxonomy" id="144550"/>
    <lineage>
        <taxon>Bacteria</taxon>
        <taxon>Bacillati</taxon>
        <taxon>Actinomycetota</taxon>
        <taxon>Actinomycetes</taxon>
        <taxon>Mycobacteriales</taxon>
        <taxon>Mycobacteriaceae</taxon>
        <taxon>Mycolicibacterium</taxon>
    </lineage>
</organism>
<keyword evidence="2" id="KW-0238">DNA-binding</keyword>
<dbReference type="SUPFAM" id="SSF46689">
    <property type="entry name" value="Homeodomain-like"/>
    <property type="match status" value="1"/>
</dbReference>
<dbReference type="AlphaFoldDB" id="A0A100WSE2"/>
<keyword evidence="3" id="KW-0804">Transcription</keyword>
<dbReference type="PROSITE" id="PS01124">
    <property type="entry name" value="HTH_ARAC_FAMILY_2"/>
    <property type="match status" value="1"/>
</dbReference>